<sequence>MSYEPYEILNSKFALVQSLPAWERAFLMAHTKTAPGGNNFYGRQKKDTYYGCCGKGFS</sequence>
<reference evidence="1 2" key="1">
    <citation type="submission" date="2020-02" db="EMBL/GenBank/DDBJ databases">
        <title>Newly sequenced genome of strain CSTR1 showed variability in Candidatus Kuenenia stuttgartiensis genomes.</title>
        <authorList>
            <person name="Ding C."/>
            <person name="Adrian L."/>
        </authorList>
    </citation>
    <scope>NUCLEOTIDE SEQUENCE [LARGE SCALE GENOMIC DNA]</scope>
    <source>
        <strain evidence="1 2">CSTR1</strain>
    </source>
</reference>
<dbReference type="EMBL" id="CP049055">
    <property type="protein sequence ID" value="QII10393.1"/>
    <property type="molecule type" value="Genomic_DNA"/>
</dbReference>
<proteinExistence type="predicted"/>
<evidence type="ECO:0000313" key="1">
    <source>
        <dbReference type="EMBL" id="QII10393.1"/>
    </source>
</evidence>
<gene>
    <name evidence="1" type="ORF">KsCSTR_10140</name>
</gene>
<protein>
    <submittedName>
        <fullName evidence="1">Uncharacterized protein</fullName>
    </submittedName>
</protein>
<dbReference type="AlphaFoldDB" id="A0A6G7GM50"/>
<accession>A0A6G7GM50</accession>
<organism evidence="1 2">
    <name type="scientific">Kuenenia stuttgartiensis</name>
    <dbReference type="NCBI Taxonomy" id="174633"/>
    <lineage>
        <taxon>Bacteria</taxon>
        <taxon>Pseudomonadati</taxon>
        <taxon>Planctomycetota</taxon>
        <taxon>Candidatus Brocadiia</taxon>
        <taxon>Candidatus Brocadiales</taxon>
        <taxon>Candidatus Brocadiaceae</taxon>
        <taxon>Candidatus Kuenenia</taxon>
    </lineage>
</organism>
<dbReference type="Proteomes" id="UP000501926">
    <property type="component" value="Chromosome"/>
</dbReference>
<evidence type="ECO:0000313" key="2">
    <source>
        <dbReference type="Proteomes" id="UP000501926"/>
    </source>
</evidence>
<name>A0A6G7GM50_KUEST</name>